<reference evidence="12 13" key="1">
    <citation type="journal article" date="2012" name="PLoS Pathog.">
        <title>Diverse lifestyles and strategies of plant pathogenesis encoded in the genomes of eighteen Dothideomycetes fungi.</title>
        <authorList>
            <person name="Ohm R.A."/>
            <person name="Feau N."/>
            <person name="Henrissat B."/>
            <person name="Schoch C.L."/>
            <person name="Horwitz B.A."/>
            <person name="Barry K.W."/>
            <person name="Condon B.J."/>
            <person name="Copeland A.C."/>
            <person name="Dhillon B."/>
            <person name="Glaser F."/>
            <person name="Hesse C.N."/>
            <person name="Kosti I."/>
            <person name="LaButti K."/>
            <person name="Lindquist E.A."/>
            <person name="Lucas S."/>
            <person name="Salamov A.A."/>
            <person name="Bradshaw R.E."/>
            <person name="Ciuffetti L."/>
            <person name="Hamelin R.C."/>
            <person name="Kema G.H.J."/>
            <person name="Lawrence C."/>
            <person name="Scott J.A."/>
            <person name="Spatafora J.W."/>
            <person name="Turgeon B.G."/>
            <person name="de Wit P.J.G.M."/>
            <person name="Zhong S."/>
            <person name="Goodwin S.B."/>
            <person name="Grigoriev I.V."/>
        </authorList>
    </citation>
    <scope>NUCLEOTIDE SEQUENCE [LARGE SCALE GENOMIC DNA]</scope>
    <source>
        <strain evidence="12 13">SO2202</strain>
    </source>
</reference>
<dbReference type="PRINTS" id="PR00793">
    <property type="entry name" value="PROAMNOPTASE"/>
</dbReference>
<sequence length="321" mass="36249">MVTGYSHRAAFDSGVLSVGEIHKLHYEQYGNQDGKPVIFLHGGPGTGTSIGNTAFFDPSVYRVLLLDQRGAGKSRPVAETRENTSQHLVADIETLRKHLHISKWHMVFGGSWGSTLALLYAQTYPAAVGSLVLRGIFCGRKLETDYVNGAKGAAMLFPEQYENYINYLPLEDRHDLFQGYHKLLSSPDHEVRRAAAKVYNSYEFSLSKVEPQPEDYTKLEDDDFSLAHGVLECHYFQNNIFLEDGELLRPENIDKIKHIPTSIIQGRFDFVCPPRTAWDLHKLLPESKLYMIPMSGHSAMEPGNFKKLVEVCDEYAQLQLV</sequence>
<organism evidence="12 13">
    <name type="scientific">Sphaerulina musiva (strain SO2202)</name>
    <name type="common">Poplar stem canker fungus</name>
    <name type="synonym">Septoria musiva</name>
    <dbReference type="NCBI Taxonomy" id="692275"/>
    <lineage>
        <taxon>Eukaryota</taxon>
        <taxon>Fungi</taxon>
        <taxon>Dikarya</taxon>
        <taxon>Ascomycota</taxon>
        <taxon>Pezizomycotina</taxon>
        <taxon>Dothideomycetes</taxon>
        <taxon>Dothideomycetidae</taxon>
        <taxon>Mycosphaerellales</taxon>
        <taxon>Mycosphaerellaceae</taxon>
        <taxon>Sphaerulina</taxon>
    </lineage>
</organism>
<accession>M3CVX2</accession>
<dbReference type="HOGENOM" id="CLU_043739_2_2_1"/>
<dbReference type="GO" id="GO:0006508">
    <property type="term" value="P:proteolysis"/>
    <property type="evidence" value="ECO:0007669"/>
    <property type="project" value="UniProtKB-KW"/>
</dbReference>
<feature type="active site" description="Nucleophile" evidence="9">
    <location>
        <position position="111"/>
    </location>
</feature>
<evidence type="ECO:0000256" key="9">
    <source>
        <dbReference type="PIRSR" id="PIRSR006431-1"/>
    </source>
</evidence>
<dbReference type="PIRSF" id="PIRSF006431">
    <property type="entry name" value="Pept_S33"/>
    <property type="match status" value="1"/>
</dbReference>
<dbReference type="Proteomes" id="UP000016931">
    <property type="component" value="Unassembled WGS sequence"/>
</dbReference>
<evidence type="ECO:0000313" key="13">
    <source>
        <dbReference type="Proteomes" id="UP000016931"/>
    </source>
</evidence>
<dbReference type="InterPro" id="IPR000073">
    <property type="entry name" value="AB_hydrolase_1"/>
</dbReference>
<feature type="domain" description="AB hydrolase-1" evidence="11">
    <location>
        <begin position="35"/>
        <end position="301"/>
    </location>
</feature>
<proteinExistence type="inferred from homology"/>
<dbReference type="Gene3D" id="3.40.50.1820">
    <property type="entry name" value="alpha/beta hydrolase"/>
    <property type="match status" value="1"/>
</dbReference>
<comment type="catalytic activity">
    <reaction evidence="1 8 10">
        <text>Release of N-terminal proline from a peptide.</text>
        <dbReference type="EC" id="3.4.11.5"/>
    </reaction>
</comment>
<dbReference type="STRING" id="692275.M3CVX2"/>
<gene>
    <name evidence="12" type="ORF">SEPMUDRAFT_151981</name>
</gene>
<dbReference type="InterPro" id="IPR002410">
    <property type="entry name" value="Peptidase_S33"/>
</dbReference>
<evidence type="ECO:0000256" key="4">
    <source>
        <dbReference type="ARBA" id="ARBA00022438"/>
    </source>
</evidence>
<evidence type="ECO:0000259" key="11">
    <source>
        <dbReference type="Pfam" id="PF00561"/>
    </source>
</evidence>
<dbReference type="EMBL" id="KB456271">
    <property type="protein sequence ID" value="EMF08287.1"/>
    <property type="molecule type" value="Genomic_DNA"/>
</dbReference>
<keyword evidence="4 8" id="KW-0031">Aminopeptidase</keyword>
<dbReference type="InterPro" id="IPR005944">
    <property type="entry name" value="Pro_iminopeptidase"/>
</dbReference>
<evidence type="ECO:0000256" key="6">
    <source>
        <dbReference type="ARBA" id="ARBA00022670"/>
    </source>
</evidence>
<evidence type="ECO:0000256" key="7">
    <source>
        <dbReference type="ARBA" id="ARBA00022801"/>
    </source>
</evidence>
<name>M3CVX2_SPHMS</name>
<feature type="active site" description="Proton donor" evidence="9">
    <location>
        <position position="297"/>
    </location>
</feature>
<keyword evidence="6 8" id="KW-0645">Protease</keyword>
<dbReference type="OMA" id="YRIQAHY"/>
<comment type="subcellular location">
    <subcellularLocation>
        <location evidence="2 8">Cytoplasm</location>
    </subcellularLocation>
</comment>
<evidence type="ECO:0000256" key="3">
    <source>
        <dbReference type="ARBA" id="ARBA00010088"/>
    </source>
</evidence>
<dbReference type="eggNOG" id="ENOG502QPPY">
    <property type="taxonomic scope" value="Eukaryota"/>
</dbReference>
<dbReference type="OrthoDB" id="10249433at2759"/>
<evidence type="ECO:0000313" key="12">
    <source>
        <dbReference type="EMBL" id="EMF08287.1"/>
    </source>
</evidence>
<dbReference type="GO" id="GO:0004177">
    <property type="term" value="F:aminopeptidase activity"/>
    <property type="evidence" value="ECO:0007669"/>
    <property type="project" value="UniProtKB-UniRule"/>
</dbReference>
<dbReference type="SUPFAM" id="SSF53474">
    <property type="entry name" value="alpha/beta-Hydrolases"/>
    <property type="match status" value="1"/>
</dbReference>
<dbReference type="Pfam" id="PF00561">
    <property type="entry name" value="Abhydrolase_1"/>
    <property type="match status" value="1"/>
</dbReference>
<dbReference type="PANTHER" id="PTHR43722">
    <property type="entry name" value="PROLINE IMINOPEPTIDASE"/>
    <property type="match status" value="1"/>
</dbReference>
<comment type="similarity">
    <text evidence="3 8 10">Belongs to the peptidase S33 family.</text>
</comment>
<feature type="active site" evidence="9">
    <location>
        <position position="269"/>
    </location>
</feature>
<dbReference type="EC" id="3.4.11.5" evidence="8 10"/>
<dbReference type="PANTHER" id="PTHR43722:SF1">
    <property type="entry name" value="PROLINE IMINOPEPTIDASE"/>
    <property type="match status" value="1"/>
</dbReference>
<dbReference type="GeneID" id="27904307"/>
<evidence type="ECO:0000256" key="8">
    <source>
        <dbReference type="PIRNR" id="PIRNR006431"/>
    </source>
</evidence>
<keyword evidence="13" id="KW-1185">Reference proteome</keyword>
<evidence type="ECO:0000256" key="2">
    <source>
        <dbReference type="ARBA" id="ARBA00004496"/>
    </source>
</evidence>
<evidence type="ECO:0000256" key="10">
    <source>
        <dbReference type="RuleBase" id="RU003421"/>
    </source>
</evidence>
<dbReference type="AlphaFoldDB" id="M3CVX2"/>
<keyword evidence="7 8" id="KW-0378">Hydrolase</keyword>
<dbReference type="RefSeq" id="XP_016756408.1">
    <property type="nucleotide sequence ID" value="XM_016907170.1"/>
</dbReference>
<evidence type="ECO:0000256" key="5">
    <source>
        <dbReference type="ARBA" id="ARBA00022490"/>
    </source>
</evidence>
<evidence type="ECO:0000256" key="1">
    <source>
        <dbReference type="ARBA" id="ARBA00001585"/>
    </source>
</evidence>
<dbReference type="InterPro" id="IPR029058">
    <property type="entry name" value="AB_hydrolase_fold"/>
</dbReference>
<keyword evidence="5 8" id="KW-0963">Cytoplasm</keyword>
<dbReference type="GO" id="GO:0005737">
    <property type="term" value="C:cytoplasm"/>
    <property type="evidence" value="ECO:0007669"/>
    <property type="project" value="UniProtKB-SubCell"/>
</dbReference>
<protein>
    <recommendedName>
        <fullName evidence="8 10">Proline iminopeptidase</fullName>
        <shortName evidence="8">PIP</shortName>
        <ecNumber evidence="8 10">3.4.11.5</ecNumber>
    </recommendedName>
    <alternativeName>
        <fullName evidence="8">Prolyl aminopeptidase</fullName>
    </alternativeName>
</protein>
<dbReference type="NCBIfam" id="TIGR01249">
    <property type="entry name" value="pro_imino_pep_1"/>
    <property type="match status" value="1"/>
</dbReference>